<protein>
    <submittedName>
        <fullName evidence="1">Uncharacterized protein</fullName>
    </submittedName>
</protein>
<organism evidence="1 2">
    <name type="scientific">Flammeovirga yaeyamensis</name>
    <dbReference type="NCBI Taxonomy" id="367791"/>
    <lineage>
        <taxon>Bacteria</taxon>
        <taxon>Pseudomonadati</taxon>
        <taxon>Bacteroidota</taxon>
        <taxon>Cytophagia</taxon>
        <taxon>Cytophagales</taxon>
        <taxon>Flammeovirgaceae</taxon>
        <taxon>Flammeovirga</taxon>
    </lineage>
</organism>
<evidence type="ECO:0000313" key="1">
    <source>
        <dbReference type="EMBL" id="QWG04504.1"/>
    </source>
</evidence>
<sequence length="67" mass="8055">MSIKIKELNIKIEIKRDFISQEKMLEEFVQKLSIDHLPDDFVENLAEKCKEEINNDNKLFSHKFGRF</sequence>
<name>A0AAX1NAK3_9BACT</name>
<dbReference type="RefSeq" id="WP_066215312.1">
    <property type="nucleotide sequence ID" value="NZ_CP076133.1"/>
</dbReference>
<dbReference type="KEGG" id="fya:KMW28_26775"/>
<dbReference type="Proteomes" id="UP000678679">
    <property type="component" value="Chromosome 2"/>
</dbReference>
<reference evidence="1 2" key="1">
    <citation type="submission" date="2021-05" db="EMBL/GenBank/DDBJ databases">
        <title>Comparative genomic studies on the polysaccharide-degrading batcterial strains of the Flammeovirga genus.</title>
        <authorList>
            <person name="Zewei F."/>
            <person name="Zheng Z."/>
            <person name="Yu L."/>
            <person name="Ruyue G."/>
            <person name="Yanhong M."/>
            <person name="Yuanyuan C."/>
            <person name="Jingyan G."/>
            <person name="Wenjun H."/>
        </authorList>
    </citation>
    <scope>NUCLEOTIDE SEQUENCE [LARGE SCALE GENOMIC DNA]</scope>
    <source>
        <strain evidence="1 2">NBRC:100898</strain>
    </source>
</reference>
<evidence type="ECO:0000313" key="2">
    <source>
        <dbReference type="Proteomes" id="UP000678679"/>
    </source>
</evidence>
<gene>
    <name evidence="1" type="ORF">KMW28_26775</name>
</gene>
<dbReference type="EMBL" id="CP076133">
    <property type="protein sequence ID" value="QWG04504.1"/>
    <property type="molecule type" value="Genomic_DNA"/>
</dbReference>
<proteinExistence type="predicted"/>
<dbReference type="AlphaFoldDB" id="A0AAX1NAK3"/>
<accession>A0AAX1NAK3</accession>
<keyword evidence="2" id="KW-1185">Reference proteome</keyword>